<dbReference type="HAMAP" id="MF_00037">
    <property type="entry name" value="MurB"/>
    <property type="match status" value="1"/>
</dbReference>
<dbReference type="KEGG" id="pcre:NCTC12858_00621"/>
<comment type="subcellular location">
    <subcellularLocation>
        <location evidence="3 19">Cytoplasm</location>
    </subcellularLocation>
</comment>
<dbReference type="Gene3D" id="3.30.43.10">
    <property type="entry name" value="Uridine Diphospho-n-acetylenolpyruvylglucosamine Reductase, domain 2"/>
    <property type="match status" value="1"/>
</dbReference>
<dbReference type="EMBL" id="LS483447">
    <property type="protein sequence ID" value="SQH72792.1"/>
    <property type="molecule type" value="Genomic_DNA"/>
</dbReference>
<dbReference type="GO" id="GO:0008762">
    <property type="term" value="F:UDP-N-acetylmuramate dehydrogenase activity"/>
    <property type="evidence" value="ECO:0007669"/>
    <property type="project" value="UniProtKB-UniRule"/>
</dbReference>
<sequence>MEILQNQSLRPLNTFDIDAQCSYLLRYDSLEDLKLLQRDEFVAESKTLIIGEGSNMLFLANFHGIVLVSGMKEISPARPGQGVDIYLEVDGGVSWDSLVAHCVQQGFYGTENLSLIPGTVGAAARQNIGAYGVELSSLVEWVDAFDLSTGEQRRFAVSELCYAYRYSVFKEPDMQKWVIYRVCLRLSTDYRPNLAYADLAGYFKGKALPTAAQLREAVIEIRNNKLPEVGKVGSAGSFFMNPILENTQLIRLLQIAPDVTYYPLSDGRAKVSAAWLIDHAGLRGYRNGAVGVWDRQALVLCNYGGGTGTQIGELASHVQQVVKEKYGVDLQPEVNYVC</sequence>
<dbReference type="InterPro" id="IPR036318">
    <property type="entry name" value="FAD-bd_PCMH-like_sf"/>
</dbReference>
<evidence type="ECO:0000256" key="3">
    <source>
        <dbReference type="ARBA" id="ARBA00004496"/>
    </source>
</evidence>
<dbReference type="InterPro" id="IPR036635">
    <property type="entry name" value="MurB_C_sf"/>
</dbReference>
<dbReference type="RefSeq" id="WP_023937914.1">
    <property type="nucleotide sequence ID" value="NZ_FUXH01000002.1"/>
</dbReference>
<dbReference type="GO" id="GO:0051301">
    <property type="term" value="P:cell division"/>
    <property type="evidence" value="ECO:0007669"/>
    <property type="project" value="UniProtKB-KW"/>
</dbReference>
<dbReference type="NCBIfam" id="TIGR00179">
    <property type="entry name" value="murB"/>
    <property type="match status" value="1"/>
</dbReference>
<gene>
    <name evidence="19 21" type="primary">murB</name>
    <name evidence="21" type="ORF">NCTC12858_00621</name>
</gene>
<dbReference type="Pfam" id="PF02873">
    <property type="entry name" value="MurB_C"/>
    <property type="match status" value="1"/>
</dbReference>
<dbReference type="Gene3D" id="3.90.78.10">
    <property type="entry name" value="UDP-N-acetylenolpyruvoylglucosamine reductase, C-terminal domain"/>
    <property type="match status" value="1"/>
</dbReference>
<dbReference type="GO" id="GO:0009252">
    <property type="term" value="P:peptidoglycan biosynthetic process"/>
    <property type="evidence" value="ECO:0007669"/>
    <property type="project" value="UniProtKB-UniRule"/>
</dbReference>
<keyword evidence="11 19" id="KW-0521">NADP</keyword>
<keyword evidence="15 19" id="KW-0131">Cell cycle</keyword>
<dbReference type="InterPro" id="IPR016167">
    <property type="entry name" value="FAD-bd_PCMH_sub1"/>
</dbReference>
<evidence type="ECO:0000256" key="5">
    <source>
        <dbReference type="ARBA" id="ARBA00012518"/>
    </source>
</evidence>
<dbReference type="InterPro" id="IPR003170">
    <property type="entry name" value="MurB"/>
</dbReference>
<evidence type="ECO:0000256" key="7">
    <source>
        <dbReference type="ARBA" id="ARBA00022490"/>
    </source>
</evidence>
<keyword evidence="8 19" id="KW-0132">Cell division</keyword>
<dbReference type="SUPFAM" id="SSF56176">
    <property type="entry name" value="FAD-binding/transporter-associated domain-like"/>
    <property type="match status" value="1"/>
</dbReference>
<dbReference type="GO" id="GO:0071949">
    <property type="term" value="F:FAD binding"/>
    <property type="evidence" value="ECO:0007669"/>
    <property type="project" value="InterPro"/>
</dbReference>
<dbReference type="Proteomes" id="UP000249300">
    <property type="component" value="Chromosome 1"/>
</dbReference>
<proteinExistence type="inferred from homology"/>
<dbReference type="Pfam" id="PF01565">
    <property type="entry name" value="FAD_binding_4"/>
    <property type="match status" value="1"/>
</dbReference>
<dbReference type="GO" id="GO:0071555">
    <property type="term" value="P:cell wall organization"/>
    <property type="evidence" value="ECO:0007669"/>
    <property type="project" value="UniProtKB-KW"/>
</dbReference>
<evidence type="ECO:0000256" key="4">
    <source>
        <dbReference type="ARBA" id="ARBA00004752"/>
    </source>
</evidence>
<evidence type="ECO:0000256" key="11">
    <source>
        <dbReference type="ARBA" id="ARBA00022857"/>
    </source>
</evidence>
<evidence type="ECO:0000256" key="16">
    <source>
        <dbReference type="ARBA" id="ARBA00023316"/>
    </source>
</evidence>
<dbReference type="UniPathway" id="UPA00219"/>
<dbReference type="AlphaFoldDB" id="A0A2X4SFK2"/>
<keyword evidence="22" id="KW-1185">Reference proteome</keyword>
<comment type="catalytic activity">
    <reaction evidence="18 19">
        <text>UDP-N-acetyl-alpha-D-muramate + NADP(+) = UDP-N-acetyl-3-O-(1-carboxyvinyl)-alpha-D-glucosamine + NADPH + H(+)</text>
        <dbReference type="Rhea" id="RHEA:12248"/>
        <dbReference type="ChEBI" id="CHEBI:15378"/>
        <dbReference type="ChEBI" id="CHEBI:57783"/>
        <dbReference type="ChEBI" id="CHEBI:58349"/>
        <dbReference type="ChEBI" id="CHEBI:68483"/>
        <dbReference type="ChEBI" id="CHEBI:70757"/>
        <dbReference type="EC" id="1.3.1.98"/>
    </reaction>
</comment>
<keyword evidence="13 19" id="KW-0573">Peptidoglycan synthesis</keyword>
<evidence type="ECO:0000256" key="14">
    <source>
        <dbReference type="ARBA" id="ARBA00023002"/>
    </source>
</evidence>
<dbReference type="PANTHER" id="PTHR21071:SF4">
    <property type="entry name" value="UDP-N-ACETYLENOLPYRUVOYLGLUCOSAMINE REDUCTASE"/>
    <property type="match status" value="1"/>
</dbReference>
<keyword evidence="10 19" id="KW-0274">FAD</keyword>
<keyword evidence="7 19" id="KW-0963">Cytoplasm</keyword>
<dbReference type="InterPro" id="IPR006094">
    <property type="entry name" value="Oxid_FAD_bind_N"/>
</dbReference>
<name>A0A2X4SFK2_9PORP</name>
<dbReference type="InterPro" id="IPR011601">
    <property type="entry name" value="MurB_C"/>
</dbReference>
<evidence type="ECO:0000256" key="13">
    <source>
        <dbReference type="ARBA" id="ARBA00022984"/>
    </source>
</evidence>
<evidence type="ECO:0000256" key="2">
    <source>
        <dbReference type="ARBA" id="ARBA00003921"/>
    </source>
</evidence>
<reference evidence="21 22" key="1">
    <citation type="submission" date="2018-06" db="EMBL/GenBank/DDBJ databases">
        <authorList>
            <consortium name="Pathogen Informatics"/>
            <person name="Doyle S."/>
        </authorList>
    </citation>
    <scope>NUCLEOTIDE SEQUENCE [LARGE SCALE GENOMIC DNA]</scope>
    <source>
        <strain evidence="21 22">NCTC12858</strain>
    </source>
</reference>
<evidence type="ECO:0000256" key="6">
    <source>
        <dbReference type="ARBA" id="ARBA00015188"/>
    </source>
</evidence>
<dbReference type="EC" id="1.3.1.98" evidence="5 19"/>
<evidence type="ECO:0000256" key="15">
    <source>
        <dbReference type="ARBA" id="ARBA00023306"/>
    </source>
</evidence>
<dbReference type="InterPro" id="IPR016166">
    <property type="entry name" value="FAD-bd_PCMH"/>
</dbReference>
<dbReference type="Gene3D" id="3.30.465.10">
    <property type="match status" value="1"/>
</dbReference>
<evidence type="ECO:0000256" key="8">
    <source>
        <dbReference type="ARBA" id="ARBA00022618"/>
    </source>
</evidence>
<comment type="cofactor">
    <cofactor evidence="1 19">
        <name>FAD</name>
        <dbReference type="ChEBI" id="CHEBI:57692"/>
    </cofactor>
</comment>
<dbReference type="NCBIfam" id="NF000755">
    <property type="entry name" value="PRK00046.1"/>
    <property type="match status" value="1"/>
</dbReference>
<feature type="active site" description="Proton donor" evidence="19">
    <location>
        <position position="237"/>
    </location>
</feature>
<evidence type="ECO:0000313" key="22">
    <source>
        <dbReference type="Proteomes" id="UP000249300"/>
    </source>
</evidence>
<evidence type="ECO:0000259" key="20">
    <source>
        <dbReference type="PROSITE" id="PS51387"/>
    </source>
</evidence>
<organism evidence="21 22">
    <name type="scientific">Porphyromonas crevioricanis</name>
    <dbReference type="NCBI Taxonomy" id="393921"/>
    <lineage>
        <taxon>Bacteria</taxon>
        <taxon>Pseudomonadati</taxon>
        <taxon>Bacteroidota</taxon>
        <taxon>Bacteroidia</taxon>
        <taxon>Bacteroidales</taxon>
        <taxon>Porphyromonadaceae</taxon>
        <taxon>Porphyromonas</taxon>
    </lineage>
</organism>
<comment type="function">
    <text evidence="2 19">Cell wall formation.</text>
</comment>
<keyword evidence="12 19" id="KW-0133">Cell shape</keyword>
<evidence type="ECO:0000256" key="10">
    <source>
        <dbReference type="ARBA" id="ARBA00022827"/>
    </source>
</evidence>
<evidence type="ECO:0000256" key="19">
    <source>
        <dbReference type="HAMAP-Rule" id="MF_00037"/>
    </source>
</evidence>
<evidence type="ECO:0000256" key="1">
    <source>
        <dbReference type="ARBA" id="ARBA00001974"/>
    </source>
</evidence>
<dbReference type="GO" id="GO:0005829">
    <property type="term" value="C:cytosol"/>
    <property type="evidence" value="ECO:0007669"/>
    <property type="project" value="TreeGrafter"/>
</dbReference>
<feature type="active site" evidence="19">
    <location>
        <position position="333"/>
    </location>
</feature>
<evidence type="ECO:0000256" key="18">
    <source>
        <dbReference type="ARBA" id="ARBA00048914"/>
    </source>
</evidence>
<protein>
    <recommendedName>
        <fullName evidence="6 19">UDP-N-acetylenolpyruvoylglucosamine reductase</fullName>
        <ecNumber evidence="5 19">1.3.1.98</ecNumber>
    </recommendedName>
    <alternativeName>
        <fullName evidence="17 19">UDP-N-acetylmuramate dehydrogenase</fullName>
    </alternativeName>
</protein>
<accession>A0A2X4SFK2</accession>
<evidence type="ECO:0000256" key="12">
    <source>
        <dbReference type="ARBA" id="ARBA00022960"/>
    </source>
</evidence>
<keyword evidence="9 19" id="KW-0285">Flavoprotein</keyword>
<comment type="similarity">
    <text evidence="19">Belongs to the MurB family.</text>
</comment>
<feature type="active site" evidence="19">
    <location>
        <position position="165"/>
    </location>
</feature>
<feature type="domain" description="FAD-binding PCMH-type" evidence="20">
    <location>
        <begin position="15"/>
        <end position="189"/>
    </location>
</feature>
<dbReference type="GO" id="GO:0008360">
    <property type="term" value="P:regulation of cell shape"/>
    <property type="evidence" value="ECO:0007669"/>
    <property type="project" value="UniProtKB-KW"/>
</dbReference>
<keyword evidence="16 19" id="KW-0961">Cell wall biogenesis/degradation</keyword>
<keyword evidence="14 19" id="KW-0560">Oxidoreductase</keyword>
<dbReference type="SUPFAM" id="SSF56194">
    <property type="entry name" value="Uridine diphospho-N-Acetylenolpyruvylglucosamine reductase, MurB, C-terminal domain"/>
    <property type="match status" value="1"/>
</dbReference>
<evidence type="ECO:0000313" key="21">
    <source>
        <dbReference type="EMBL" id="SQH72792.1"/>
    </source>
</evidence>
<evidence type="ECO:0000256" key="9">
    <source>
        <dbReference type="ARBA" id="ARBA00022630"/>
    </source>
</evidence>
<comment type="pathway">
    <text evidence="4 19">Cell wall biogenesis; peptidoglycan biosynthesis.</text>
</comment>
<dbReference type="PROSITE" id="PS51387">
    <property type="entry name" value="FAD_PCMH"/>
    <property type="match status" value="1"/>
</dbReference>
<dbReference type="InterPro" id="IPR016169">
    <property type="entry name" value="FAD-bd_PCMH_sub2"/>
</dbReference>
<dbReference type="PANTHER" id="PTHR21071">
    <property type="entry name" value="UDP-N-ACETYLENOLPYRUVOYLGLUCOSAMINE REDUCTASE"/>
    <property type="match status" value="1"/>
</dbReference>
<evidence type="ECO:0000256" key="17">
    <source>
        <dbReference type="ARBA" id="ARBA00031026"/>
    </source>
</evidence>